<dbReference type="InterPro" id="IPR029058">
    <property type="entry name" value="AB_hydrolase_fold"/>
</dbReference>
<name>A0ABT3SP40_9MYCO</name>
<dbReference type="Pfam" id="PF05057">
    <property type="entry name" value="DUF676"/>
    <property type="match status" value="1"/>
</dbReference>
<feature type="domain" description="DUF676" evidence="2">
    <location>
        <begin position="106"/>
        <end position="183"/>
    </location>
</feature>
<evidence type="ECO:0000256" key="1">
    <source>
        <dbReference type="SAM" id="SignalP"/>
    </source>
</evidence>
<evidence type="ECO:0000313" key="3">
    <source>
        <dbReference type="EMBL" id="MCX2941285.1"/>
    </source>
</evidence>
<keyword evidence="1" id="KW-0732">Signal</keyword>
<dbReference type="EMBL" id="JAPJDO010000067">
    <property type="protein sequence ID" value="MCX2941285.1"/>
    <property type="molecule type" value="Genomic_DNA"/>
</dbReference>
<proteinExistence type="predicted"/>
<dbReference type="Proteomes" id="UP001300745">
    <property type="component" value="Unassembled WGS sequence"/>
</dbReference>
<feature type="chain" id="PRO_5045092608" description="DUF676 domain-containing protein" evidence="1">
    <location>
        <begin position="22"/>
        <end position="343"/>
    </location>
</feature>
<keyword evidence="4" id="KW-1185">Reference proteome</keyword>
<evidence type="ECO:0000259" key="2">
    <source>
        <dbReference type="Pfam" id="PF05057"/>
    </source>
</evidence>
<organism evidence="3 4">
    <name type="scientific">Mycobacterium pinniadriaticum</name>
    <dbReference type="NCBI Taxonomy" id="2994102"/>
    <lineage>
        <taxon>Bacteria</taxon>
        <taxon>Bacillati</taxon>
        <taxon>Actinomycetota</taxon>
        <taxon>Actinomycetes</taxon>
        <taxon>Mycobacteriales</taxon>
        <taxon>Mycobacteriaceae</taxon>
        <taxon>Mycobacterium</taxon>
    </lineage>
</organism>
<feature type="signal peptide" evidence="1">
    <location>
        <begin position="1"/>
        <end position="21"/>
    </location>
</feature>
<gene>
    <name evidence="3" type="ORF">ORI27_31850</name>
</gene>
<evidence type="ECO:0000313" key="4">
    <source>
        <dbReference type="Proteomes" id="UP001300745"/>
    </source>
</evidence>
<dbReference type="InterPro" id="IPR007751">
    <property type="entry name" value="DUF676_lipase-like"/>
</dbReference>
<dbReference type="PROSITE" id="PS51257">
    <property type="entry name" value="PROKAR_LIPOPROTEIN"/>
    <property type="match status" value="1"/>
</dbReference>
<comment type="caution">
    <text evidence="3">The sequence shown here is derived from an EMBL/GenBank/DDBJ whole genome shotgun (WGS) entry which is preliminary data.</text>
</comment>
<sequence length="343" mass="36365">MRTLAAMLSSLALLLAACGGAGTDKRPASTAVVIVSGGDATSPFTTPDQACATGLAAGNTDTALREYLLGKGYAVYTSPAMAGRGQVVDQTGFGPFGVCPITLPENMTVNSTGSIDTAGEHLARFIDWLHTDKGVNEVDFVAHSMGGLYSRAAIRVLTSTDSPVKVRSLTTIGTPWQGSYLSDYANGLMPLSDCKGDTLCETAMKNFADEVKRLVAGSGREVNQAFLMGKDGWNEHQSGVLDTIPVVLIGGKKFTKDGKMNPAVWPNDGLVALQSALARSISDPVLPRRRCFTFDDTHSIYVSNLAGLDWKTALTWDPQVLDVVRKAIEDAPKAFDGPNREGC</sequence>
<accession>A0ABT3SP40</accession>
<protein>
    <recommendedName>
        <fullName evidence="2">DUF676 domain-containing protein</fullName>
    </recommendedName>
</protein>
<dbReference type="Gene3D" id="3.40.50.1820">
    <property type="entry name" value="alpha/beta hydrolase"/>
    <property type="match status" value="1"/>
</dbReference>
<dbReference type="SUPFAM" id="SSF53474">
    <property type="entry name" value="alpha/beta-Hydrolases"/>
    <property type="match status" value="1"/>
</dbReference>
<reference evidence="3 4" key="1">
    <citation type="submission" date="2022-11" db="EMBL/GenBank/DDBJ databases">
        <title>Mycobacterium sp. nov.</title>
        <authorList>
            <person name="Papic B."/>
            <person name="Spicic S."/>
            <person name="Duvnjak S."/>
        </authorList>
    </citation>
    <scope>NUCLEOTIDE SEQUENCE [LARGE SCALE GENOMIC DNA]</scope>
    <source>
        <strain evidence="3 4">CVI_P4</strain>
    </source>
</reference>